<dbReference type="InterPro" id="IPR029062">
    <property type="entry name" value="Class_I_gatase-like"/>
</dbReference>
<dbReference type="Proteomes" id="UP000321046">
    <property type="component" value="Unassembled WGS sequence"/>
</dbReference>
<organism evidence="3 4">
    <name type="scientific">Lujinxingia vulgaris</name>
    <dbReference type="NCBI Taxonomy" id="2600176"/>
    <lineage>
        <taxon>Bacteria</taxon>
        <taxon>Deltaproteobacteria</taxon>
        <taxon>Bradymonadales</taxon>
        <taxon>Lujinxingiaceae</taxon>
        <taxon>Lujinxingia</taxon>
    </lineage>
</organism>
<comment type="caution">
    <text evidence="3">The sequence shown here is derived from an EMBL/GenBank/DDBJ whole genome shotgun (WGS) entry which is preliminary data.</text>
</comment>
<dbReference type="EMBL" id="VOSL01000025">
    <property type="protein sequence ID" value="TXD39768.1"/>
    <property type="molecule type" value="Genomic_DNA"/>
</dbReference>
<name>A0A5C6XPW9_9DELT</name>
<gene>
    <name evidence="3" type="ORF">FRC96_05715</name>
</gene>
<evidence type="ECO:0000313" key="3">
    <source>
        <dbReference type="EMBL" id="TXD39768.1"/>
    </source>
</evidence>
<sequence>MNRRLNNTSIAVLATTGFEQVELTEPVKALRDEGATVHIISPEEGQIKAWDQDQWGTHIKVDVAVSEARAEDYNGLLIPGGVMNPDFLRQNEDAVRFVRAFFEQHKPVASICHGPWMLVEADVVRGRKLTSYPSIKTDLKNAGANWVDEEVVVDEGLVTSRNPGDLDAFIAKAIEEFCEGKHEEQGVSGQGYGRGSDVSPMQ</sequence>
<dbReference type="PANTHER" id="PTHR42733:SF12">
    <property type="entry name" value="PROTEINASE"/>
    <property type="match status" value="1"/>
</dbReference>
<dbReference type="CDD" id="cd03134">
    <property type="entry name" value="GATase1_PfpI_like"/>
    <property type="match status" value="1"/>
</dbReference>
<dbReference type="PROSITE" id="PS51276">
    <property type="entry name" value="PEPTIDASE_C56_PFPI"/>
    <property type="match status" value="1"/>
</dbReference>
<comment type="similarity">
    <text evidence="1">Belongs to the peptidase C56 family.</text>
</comment>
<dbReference type="AlphaFoldDB" id="A0A5C6XPW9"/>
<feature type="domain" description="DJ-1/PfpI" evidence="2">
    <location>
        <begin position="9"/>
        <end position="175"/>
    </location>
</feature>
<dbReference type="OrthoDB" id="9792284at2"/>
<proteinExistence type="inferred from homology"/>
<dbReference type="SUPFAM" id="SSF52317">
    <property type="entry name" value="Class I glutamine amidotransferase-like"/>
    <property type="match status" value="1"/>
</dbReference>
<dbReference type="GO" id="GO:0016740">
    <property type="term" value="F:transferase activity"/>
    <property type="evidence" value="ECO:0007669"/>
    <property type="project" value="UniProtKB-KW"/>
</dbReference>
<keyword evidence="3" id="KW-0315">Glutamine amidotransferase</keyword>
<dbReference type="Gene3D" id="3.40.50.880">
    <property type="match status" value="1"/>
</dbReference>
<dbReference type="RefSeq" id="WP_146973547.1">
    <property type="nucleotide sequence ID" value="NZ_VOSL01000025.1"/>
</dbReference>
<reference evidence="3 4" key="1">
    <citation type="submission" date="2019-08" db="EMBL/GenBank/DDBJ databases">
        <title>Bradymonadales sp. TMQ2.</title>
        <authorList>
            <person name="Liang Q."/>
        </authorList>
    </citation>
    <scope>NUCLEOTIDE SEQUENCE [LARGE SCALE GENOMIC DNA]</scope>
    <source>
        <strain evidence="3 4">TMQ2</strain>
    </source>
</reference>
<evidence type="ECO:0000259" key="2">
    <source>
        <dbReference type="Pfam" id="PF01965"/>
    </source>
</evidence>
<dbReference type="InterPro" id="IPR002818">
    <property type="entry name" value="DJ-1/PfpI"/>
</dbReference>
<accession>A0A5C6XPW9</accession>
<dbReference type="PANTHER" id="PTHR42733">
    <property type="entry name" value="DJ-1 PROTEIN"/>
    <property type="match status" value="1"/>
</dbReference>
<evidence type="ECO:0000313" key="4">
    <source>
        <dbReference type="Proteomes" id="UP000321046"/>
    </source>
</evidence>
<dbReference type="Pfam" id="PF01965">
    <property type="entry name" value="DJ-1_PfpI"/>
    <property type="match status" value="1"/>
</dbReference>
<evidence type="ECO:0000256" key="1">
    <source>
        <dbReference type="ARBA" id="ARBA00008542"/>
    </source>
</evidence>
<dbReference type="InterPro" id="IPR006286">
    <property type="entry name" value="C56_PfpI-like"/>
</dbReference>
<dbReference type="NCBIfam" id="TIGR01382">
    <property type="entry name" value="PfpI"/>
    <property type="match status" value="1"/>
</dbReference>
<keyword evidence="3" id="KW-0808">Transferase</keyword>
<protein>
    <submittedName>
        <fullName evidence="3">Type 1 glutamine amidotransferase</fullName>
    </submittedName>
</protein>